<dbReference type="EMBL" id="AUZX01000571">
    <property type="protein sequence ID" value="EQD80577.1"/>
    <property type="molecule type" value="Genomic_DNA"/>
</dbReference>
<dbReference type="InterPro" id="IPR036962">
    <property type="entry name" value="Glyco_hydro_3_N_sf"/>
</dbReference>
<dbReference type="InterPro" id="IPR001764">
    <property type="entry name" value="Glyco_hydro_3_N"/>
</dbReference>
<evidence type="ECO:0000256" key="1">
    <source>
        <dbReference type="ARBA" id="ARBA00005336"/>
    </source>
</evidence>
<accession>T1CDQ2</accession>
<protein>
    <submittedName>
        <fullName evidence="4">Beta-glucosidase</fullName>
    </submittedName>
</protein>
<dbReference type="Gene3D" id="3.20.20.300">
    <property type="entry name" value="Glycoside hydrolase, family 3, N-terminal domain"/>
    <property type="match status" value="1"/>
</dbReference>
<keyword evidence="2" id="KW-0378">Hydrolase</keyword>
<feature type="domain" description="Glycoside hydrolase family 3 N-terminal" evidence="3">
    <location>
        <begin position="48"/>
        <end position="164"/>
    </location>
</feature>
<dbReference type="PRINTS" id="PR00133">
    <property type="entry name" value="GLHYDRLASE3"/>
</dbReference>
<evidence type="ECO:0000313" key="4">
    <source>
        <dbReference type="EMBL" id="EQD80577.1"/>
    </source>
</evidence>
<sequence length="177" mass="19348">AACTIQAGEYIPVKLSPKQVDAKANALLKQMTLREKVRMMAFENILDVPGVERLHIPTLVMSDASLGVRRFGASTAYPASAALASTWNRKLAFLEGRQIGSDCRARGVHVIFGPGVNIVREPQNGRNFEYLGEDPYLAGQIAAPWIRGVQSQGVAACAKHYVANEQETDRIDINEII</sequence>
<evidence type="ECO:0000256" key="2">
    <source>
        <dbReference type="ARBA" id="ARBA00022801"/>
    </source>
</evidence>
<dbReference type="InterPro" id="IPR017853">
    <property type="entry name" value="GH"/>
</dbReference>
<evidence type="ECO:0000259" key="3">
    <source>
        <dbReference type="Pfam" id="PF00933"/>
    </source>
</evidence>
<dbReference type="InterPro" id="IPR050288">
    <property type="entry name" value="Cellulose_deg_GH3"/>
</dbReference>
<dbReference type="SUPFAM" id="SSF51445">
    <property type="entry name" value="(Trans)glycosidases"/>
    <property type="match status" value="1"/>
</dbReference>
<reference evidence="4" key="1">
    <citation type="submission" date="2013-08" db="EMBL/GenBank/DDBJ databases">
        <authorList>
            <person name="Mendez C."/>
            <person name="Richter M."/>
            <person name="Ferrer M."/>
            <person name="Sanchez J."/>
        </authorList>
    </citation>
    <scope>NUCLEOTIDE SEQUENCE</scope>
</reference>
<dbReference type="PANTHER" id="PTHR42715:SF10">
    <property type="entry name" value="BETA-GLUCOSIDASE"/>
    <property type="match status" value="1"/>
</dbReference>
<dbReference type="GO" id="GO:0005975">
    <property type="term" value="P:carbohydrate metabolic process"/>
    <property type="evidence" value="ECO:0007669"/>
    <property type="project" value="InterPro"/>
</dbReference>
<comment type="caution">
    <text evidence="4">The sequence shown here is derived from an EMBL/GenBank/DDBJ whole genome shotgun (WGS) entry which is preliminary data.</text>
</comment>
<reference evidence="4" key="2">
    <citation type="journal article" date="2014" name="ISME J.">
        <title>Microbial stratification in low pH oxic and suboxic macroscopic growths along an acid mine drainage.</title>
        <authorList>
            <person name="Mendez-Garcia C."/>
            <person name="Mesa V."/>
            <person name="Sprenger R.R."/>
            <person name="Richter M."/>
            <person name="Diez M.S."/>
            <person name="Solano J."/>
            <person name="Bargiela R."/>
            <person name="Golyshina O.V."/>
            <person name="Manteca A."/>
            <person name="Ramos J.L."/>
            <person name="Gallego J.R."/>
            <person name="Llorente I."/>
            <person name="Martins Dos Santos V.A."/>
            <person name="Jensen O.N."/>
            <person name="Pelaez A.I."/>
            <person name="Sanchez J."/>
            <person name="Ferrer M."/>
        </authorList>
    </citation>
    <scope>NUCLEOTIDE SEQUENCE</scope>
</reference>
<dbReference type="GO" id="GO:0004553">
    <property type="term" value="F:hydrolase activity, hydrolyzing O-glycosyl compounds"/>
    <property type="evidence" value="ECO:0007669"/>
    <property type="project" value="InterPro"/>
</dbReference>
<comment type="similarity">
    <text evidence="1">Belongs to the glycosyl hydrolase 3 family.</text>
</comment>
<feature type="non-terminal residue" evidence="4">
    <location>
        <position position="177"/>
    </location>
</feature>
<gene>
    <name evidence="4" type="ORF">B1A_00749</name>
</gene>
<organism evidence="4">
    <name type="scientific">mine drainage metagenome</name>
    <dbReference type="NCBI Taxonomy" id="410659"/>
    <lineage>
        <taxon>unclassified sequences</taxon>
        <taxon>metagenomes</taxon>
        <taxon>ecological metagenomes</taxon>
    </lineage>
</organism>
<name>T1CDQ2_9ZZZZ</name>
<feature type="non-terminal residue" evidence="4">
    <location>
        <position position="1"/>
    </location>
</feature>
<dbReference type="AlphaFoldDB" id="T1CDQ2"/>
<proteinExistence type="inferred from homology"/>
<dbReference type="PANTHER" id="PTHR42715">
    <property type="entry name" value="BETA-GLUCOSIDASE"/>
    <property type="match status" value="1"/>
</dbReference>
<dbReference type="Pfam" id="PF00933">
    <property type="entry name" value="Glyco_hydro_3"/>
    <property type="match status" value="1"/>
</dbReference>